<evidence type="ECO:0000313" key="3">
    <source>
        <dbReference type="Proteomes" id="UP001396334"/>
    </source>
</evidence>
<gene>
    <name evidence="2" type="ORF">V6N11_026019</name>
</gene>
<dbReference type="EMBL" id="JBBPBN010000011">
    <property type="protein sequence ID" value="KAK9028883.1"/>
    <property type="molecule type" value="Genomic_DNA"/>
</dbReference>
<evidence type="ECO:0000259" key="1">
    <source>
        <dbReference type="Pfam" id="PF13456"/>
    </source>
</evidence>
<keyword evidence="3" id="KW-1185">Reference proteome</keyword>
<accession>A0ABR2SVA1</accession>
<dbReference type="InterPro" id="IPR012337">
    <property type="entry name" value="RNaseH-like_sf"/>
</dbReference>
<evidence type="ECO:0000313" key="2">
    <source>
        <dbReference type="EMBL" id="KAK9028883.1"/>
    </source>
</evidence>
<dbReference type="CDD" id="cd06222">
    <property type="entry name" value="RNase_H_like"/>
    <property type="match status" value="1"/>
</dbReference>
<dbReference type="InterPro" id="IPR002156">
    <property type="entry name" value="RNaseH_domain"/>
</dbReference>
<dbReference type="InterPro" id="IPR036397">
    <property type="entry name" value="RNaseH_sf"/>
</dbReference>
<dbReference type="PANTHER" id="PTHR47723">
    <property type="entry name" value="OS05G0353850 PROTEIN"/>
    <property type="match status" value="1"/>
</dbReference>
<dbReference type="Proteomes" id="UP001396334">
    <property type="component" value="Unassembled WGS sequence"/>
</dbReference>
<proteinExistence type="predicted"/>
<dbReference type="InterPro" id="IPR044730">
    <property type="entry name" value="RNase_H-like_dom_plant"/>
</dbReference>
<name>A0ABR2SVA1_9ROSI</name>
<dbReference type="SUPFAM" id="SSF53098">
    <property type="entry name" value="Ribonuclease H-like"/>
    <property type="match status" value="1"/>
</dbReference>
<feature type="domain" description="RNase H type-1" evidence="1">
    <location>
        <begin position="39"/>
        <end position="156"/>
    </location>
</feature>
<sequence>MWANSYHATAIDLPLSTRLAPNLVRWSHALTGWITPNIGGAINPSSSLSSTGAVLRSHDGEWLVGFNHLLIFSTVLHDELWGVYESLNLVWSHVFDIVQCQIDSTEAYHLITEPSTFSSPITHVHMIVHSLSRAWFVEFKLIKHELNTVVDFLAKYVAHHDGSTHVVSDISGSLQNCLHHGLYGPLYLRYNSFLM</sequence>
<reference evidence="2 3" key="1">
    <citation type="journal article" date="2024" name="G3 (Bethesda)">
        <title>Genome assembly of Hibiscus sabdariffa L. provides insights into metabolisms of medicinal natural products.</title>
        <authorList>
            <person name="Kim T."/>
        </authorList>
    </citation>
    <scope>NUCLEOTIDE SEQUENCE [LARGE SCALE GENOMIC DNA]</scope>
    <source>
        <strain evidence="2">TK-2024</strain>
        <tissue evidence="2">Old leaves</tissue>
    </source>
</reference>
<dbReference type="PANTHER" id="PTHR47723:SF13">
    <property type="entry name" value="PUTATIVE-RELATED"/>
    <property type="match status" value="1"/>
</dbReference>
<dbReference type="Pfam" id="PF13456">
    <property type="entry name" value="RVT_3"/>
    <property type="match status" value="1"/>
</dbReference>
<comment type="caution">
    <text evidence="2">The sequence shown here is derived from an EMBL/GenBank/DDBJ whole genome shotgun (WGS) entry which is preliminary data.</text>
</comment>
<organism evidence="2 3">
    <name type="scientific">Hibiscus sabdariffa</name>
    <name type="common">roselle</name>
    <dbReference type="NCBI Taxonomy" id="183260"/>
    <lineage>
        <taxon>Eukaryota</taxon>
        <taxon>Viridiplantae</taxon>
        <taxon>Streptophyta</taxon>
        <taxon>Embryophyta</taxon>
        <taxon>Tracheophyta</taxon>
        <taxon>Spermatophyta</taxon>
        <taxon>Magnoliopsida</taxon>
        <taxon>eudicotyledons</taxon>
        <taxon>Gunneridae</taxon>
        <taxon>Pentapetalae</taxon>
        <taxon>rosids</taxon>
        <taxon>malvids</taxon>
        <taxon>Malvales</taxon>
        <taxon>Malvaceae</taxon>
        <taxon>Malvoideae</taxon>
        <taxon>Hibiscus</taxon>
    </lineage>
</organism>
<protein>
    <recommendedName>
        <fullName evidence="1">RNase H type-1 domain-containing protein</fullName>
    </recommendedName>
</protein>
<dbReference type="InterPro" id="IPR053151">
    <property type="entry name" value="RNase_H-like"/>
</dbReference>
<dbReference type="Gene3D" id="3.30.420.10">
    <property type="entry name" value="Ribonuclease H-like superfamily/Ribonuclease H"/>
    <property type="match status" value="1"/>
</dbReference>